<dbReference type="Gene3D" id="4.10.75.10">
    <property type="entry name" value="Elafin-like"/>
    <property type="match status" value="2"/>
</dbReference>
<dbReference type="AlphaFoldDB" id="A0AAV2LXV4"/>
<dbReference type="EMBL" id="OZ035827">
    <property type="protein sequence ID" value="CAL1605922.1"/>
    <property type="molecule type" value="Genomic_DNA"/>
</dbReference>
<evidence type="ECO:0000256" key="1">
    <source>
        <dbReference type="SAM" id="SignalP"/>
    </source>
</evidence>
<reference evidence="3 4" key="1">
    <citation type="submission" date="2024-04" db="EMBL/GenBank/DDBJ databases">
        <authorList>
            <person name="Waldvogel A.-M."/>
            <person name="Schoenle A."/>
        </authorList>
    </citation>
    <scope>NUCLEOTIDE SEQUENCE [LARGE SCALE GENOMIC DNA]</scope>
</reference>
<dbReference type="Proteomes" id="UP001497482">
    <property type="component" value="Chromosome 5"/>
</dbReference>
<dbReference type="InterPro" id="IPR050514">
    <property type="entry name" value="WAP_four-disulfide_core"/>
</dbReference>
<feature type="domain" description="WAP" evidence="2">
    <location>
        <begin position="22"/>
        <end position="74"/>
    </location>
</feature>
<feature type="domain" description="WAP" evidence="2">
    <location>
        <begin position="75"/>
        <end position="122"/>
    </location>
</feature>
<dbReference type="GO" id="GO:0019731">
    <property type="term" value="P:antibacterial humoral response"/>
    <property type="evidence" value="ECO:0007669"/>
    <property type="project" value="TreeGrafter"/>
</dbReference>
<name>A0AAV2LXV4_KNICA</name>
<evidence type="ECO:0000313" key="3">
    <source>
        <dbReference type="EMBL" id="CAL1605922.1"/>
    </source>
</evidence>
<sequence length="130" mass="14125">MELSVLCLLTLALAFVPQLSATVVKQGCPAAGFNSNNVPFCTQSNQIKCNIEDDDCEGGLKCCFNGCDNICRKPLREKINKICPEPTPHLQACADKCNDHNQCEDYLMCCFSGCGLECMEPDDPSAKPGK</sequence>
<dbReference type="GO" id="GO:0045087">
    <property type="term" value="P:innate immune response"/>
    <property type="evidence" value="ECO:0007669"/>
    <property type="project" value="TreeGrafter"/>
</dbReference>
<feature type="signal peptide" evidence="1">
    <location>
        <begin position="1"/>
        <end position="21"/>
    </location>
</feature>
<dbReference type="InterPro" id="IPR036645">
    <property type="entry name" value="Elafin-like_sf"/>
</dbReference>
<gene>
    <name evidence="3" type="ORF">KC01_LOCUS33214</name>
</gene>
<proteinExistence type="predicted"/>
<accession>A0AAV2LXV4</accession>
<evidence type="ECO:0000259" key="2">
    <source>
        <dbReference type="PROSITE" id="PS51390"/>
    </source>
</evidence>
<dbReference type="InterPro" id="IPR008197">
    <property type="entry name" value="WAP_dom"/>
</dbReference>
<dbReference type="Pfam" id="PF00095">
    <property type="entry name" value="WAP"/>
    <property type="match status" value="2"/>
</dbReference>
<organism evidence="3 4">
    <name type="scientific">Knipowitschia caucasica</name>
    <name type="common">Caucasian dwarf goby</name>
    <name type="synonym">Pomatoschistus caucasicus</name>
    <dbReference type="NCBI Taxonomy" id="637954"/>
    <lineage>
        <taxon>Eukaryota</taxon>
        <taxon>Metazoa</taxon>
        <taxon>Chordata</taxon>
        <taxon>Craniata</taxon>
        <taxon>Vertebrata</taxon>
        <taxon>Euteleostomi</taxon>
        <taxon>Actinopterygii</taxon>
        <taxon>Neopterygii</taxon>
        <taxon>Teleostei</taxon>
        <taxon>Neoteleostei</taxon>
        <taxon>Acanthomorphata</taxon>
        <taxon>Gobiaria</taxon>
        <taxon>Gobiiformes</taxon>
        <taxon>Gobioidei</taxon>
        <taxon>Gobiidae</taxon>
        <taxon>Gobiinae</taxon>
        <taxon>Knipowitschia</taxon>
    </lineage>
</organism>
<keyword evidence="4" id="KW-1185">Reference proteome</keyword>
<evidence type="ECO:0000313" key="4">
    <source>
        <dbReference type="Proteomes" id="UP001497482"/>
    </source>
</evidence>
<dbReference type="PANTHER" id="PTHR19441">
    <property type="entry name" value="WHEY ACDIC PROTEIN WAP"/>
    <property type="match status" value="1"/>
</dbReference>
<feature type="chain" id="PRO_5043763461" description="WAP domain-containing protein" evidence="1">
    <location>
        <begin position="22"/>
        <end position="130"/>
    </location>
</feature>
<dbReference type="GO" id="GO:0005615">
    <property type="term" value="C:extracellular space"/>
    <property type="evidence" value="ECO:0007669"/>
    <property type="project" value="TreeGrafter"/>
</dbReference>
<dbReference type="PANTHER" id="PTHR19441:SF95">
    <property type="entry name" value="PERLWAPIN ISOFORM X1"/>
    <property type="match status" value="1"/>
</dbReference>
<keyword evidence="1" id="KW-0732">Signal</keyword>
<dbReference type="GO" id="GO:0004867">
    <property type="term" value="F:serine-type endopeptidase inhibitor activity"/>
    <property type="evidence" value="ECO:0007669"/>
    <property type="project" value="TreeGrafter"/>
</dbReference>
<protein>
    <recommendedName>
        <fullName evidence="2">WAP domain-containing protein</fullName>
    </recommendedName>
</protein>
<dbReference type="SUPFAM" id="SSF57256">
    <property type="entry name" value="Elafin-like"/>
    <property type="match status" value="1"/>
</dbReference>
<dbReference type="PROSITE" id="PS51390">
    <property type="entry name" value="WAP"/>
    <property type="match status" value="2"/>
</dbReference>